<evidence type="ECO:0000256" key="4">
    <source>
        <dbReference type="ARBA" id="ARBA00022989"/>
    </source>
</evidence>
<dbReference type="Pfam" id="PF00953">
    <property type="entry name" value="Glycos_transf_4"/>
    <property type="match status" value="1"/>
</dbReference>
<keyword evidence="3 6" id="KW-0812">Transmembrane</keyword>
<evidence type="ECO:0000313" key="7">
    <source>
        <dbReference type="EMBL" id="MCR6545810.1"/>
    </source>
</evidence>
<dbReference type="InterPro" id="IPR000715">
    <property type="entry name" value="Glycosyl_transferase_4"/>
</dbReference>
<comment type="subcellular location">
    <subcellularLocation>
        <location evidence="1">Membrane</location>
        <topology evidence="1">Multi-pass membrane protein</topology>
    </subcellularLocation>
</comment>
<evidence type="ECO:0000256" key="6">
    <source>
        <dbReference type="SAM" id="Phobius"/>
    </source>
</evidence>
<evidence type="ECO:0000313" key="8">
    <source>
        <dbReference type="Proteomes" id="UP001524944"/>
    </source>
</evidence>
<accession>A0ABT1Y4L1</accession>
<feature type="transmembrane region" description="Helical" evidence="6">
    <location>
        <begin position="138"/>
        <end position="158"/>
    </location>
</feature>
<dbReference type="Proteomes" id="UP001524944">
    <property type="component" value="Unassembled WGS sequence"/>
</dbReference>
<keyword evidence="4 6" id="KW-1133">Transmembrane helix</keyword>
<evidence type="ECO:0008006" key="9">
    <source>
        <dbReference type="Google" id="ProtNLM"/>
    </source>
</evidence>
<feature type="transmembrane region" description="Helical" evidence="6">
    <location>
        <begin position="6"/>
        <end position="22"/>
    </location>
</feature>
<feature type="transmembrane region" description="Helical" evidence="6">
    <location>
        <begin position="42"/>
        <end position="63"/>
    </location>
</feature>
<reference evidence="7 8" key="1">
    <citation type="submission" date="2022-08" db="EMBL/GenBank/DDBJ databases">
        <title>Proteogenomics of the novel Dehalobacterium formicoaceticum strain EZ94 highlights a key role of methyltransferases during anaerobic dichloromethane degradation.</title>
        <authorList>
            <person name="Wasmund K."/>
        </authorList>
    </citation>
    <scope>NUCLEOTIDE SEQUENCE [LARGE SCALE GENOMIC DNA]</scope>
    <source>
        <strain evidence="7 8">EZ94</strain>
    </source>
</reference>
<sequence length="271" mass="29457">MANIIFFIIAFTISYYITPKILEMLSRGGIKEKNIRGRTIPVAAGIIFTAVLAPVFFLQALFFDYGTEAYMYLGFVTLVSFAGFVDDAAGTGESKGFSGHFSYLLHQKKWTTGIWKVALCGITAALASLVFSNSWYDLIINTLLIALMANFFNLLDVCPGRSIKVFLLGSLLIMVFLPSDTVNILLLPLLGAVGAYAIYDFQGQGMMGDAGSNVLGLALGLTLVAAGSLSLRVVTLVLLVLLHGVSEKISFSEIIKNNKMLDQLDRLGRRD</sequence>
<proteinExistence type="predicted"/>
<feature type="transmembrane region" description="Helical" evidence="6">
    <location>
        <begin position="165"/>
        <end position="198"/>
    </location>
</feature>
<evidence type="ECO:0000256" key="3">
    <source>
        <dbReference type="ARBA" id="ARBA00022692"/>
    </source>
</evidence>
<protein>
    <recommendedName>
        <fullName evidence="9">UDP-N-acetylmuramyl pentapeptide phosphotransferase/UDP-N-acetylglucosamine-1-phosphate transferase</fullName>
    </recommendedName>
</protein>
<keyword evidence="8" id="KW-1185">Reference proteome</keyword>
<keyword evidence="5 6" id="KW-0472">Membrane</keyword>
<dbReference type="EMBL" id="JANPWE010000004">
    <property type="protein sequence ID" value="MCR6545810.1"/>
    <property type="molecule type" value="Genomic_DNA"/>
</dbReference>
<gene>
    <name evidence="7" type="ORF">NVS47_09860</name>
</gene>
<dbReference type="RefSeq" id="WP_157677452.1">
    <property type="nucleotide sequence ID" value="NZ_CP022121.1"/>
</dbReference>
<evidence type="ECO:0000256" key="2">
    <source>
        <dbReference type="ARBA" id="ARBA00022679"/>
    </source>
</evidence>
<name>A0ABT1Y4L1_9FIRM</name>
<evidence type="ECO:0000256" key="1">
    <source>
        <dbReference type="ARBA" id="ARBA00004141"/>
    </source>
</evidence>
<evidence type="ECO:0000256" key="5">
    <source>
        <dbReference type="ARBA" id="ARBA00023136"/>
    </source>
</evidence>
<feature type="transmembrane region" description="Helical" evidence="6">
    <location>
        <begin position="69"/>
        <end position="89"/>
    </location>
</feature>
<organism evidence="7 8">
    <name type="scientific">Dehalobacterium formicoaceticum</name>
    <dbReference type="NCBI Taxonomy" id="51515"/>
    <lineage>
        <taxon>Bacteria</taxon>
        <taxon>Bacillati</taxon>
        <taxon>Bacillota</taxon>
        <taxon>Clostridia</taxon>
        <taxon>Eubacteriales</taxon>
        <taxon>Peptococcaceae</taxon>
        <taxon>Dehalobacterium</taxon>
    </lineage>
</organism>
<feature type="transmembrane region" description="Helical" evidence="6">
    <location>
        <begin position="218"/>
        <end position="242"/>
    </location>
</feature>
<feature type="transmembrane region" description="Helical" evidence="6">
    <location>
        <begin position="110"/>
        <end position="132"/>
    </location>
</feature>
<keyword evidence="2" id="KW-0808">Transferase</keyword>
<comment type="caution">
    <text evidence="7">The sequence shown here is derived from an EMBL/GenBank/DDBJ whole genome shotgun (WGS) entry which is preliminary data.</text>
</comment>